<keyword evidence="6" id="KW-0106">Calcium</keyword>
<protein>
    <recommendedName>
        <fullName evidence="4">beta-galactosidase</fullName>
        <ecNumber evidence="4">3.2.1.23</ecNumber>
    </recommendedName>
</protein>
<dbReference type="EC" id="3.2.1.23" evidence="4"/>
<sequence>MLQTKSGKTLRVEAVDAPFSFSALHYSASDLYHADHDFKLPKTDYTILSIDCAVMGLGNSSCGPGVLKKYAIDKKRSHTLRLVVYE</sequence>
<evidence type="ECO:0000256" key="3">
    <source>
        <dbReference type="ARBA" id="ARBA00011245"/>
    </source>
</evidence>
<keyword evidence="7" id="KW-0326">Glycosidase</keyword>
<dbReference type="Proteomes" id="UP000003112">
    <property type="component" value="Unassembled WGS sequence"/>
</dbReference>
<comment type="cofactor">
    <cofactor evidence="2">
        <name>Ca(2+)</name>
        <dbReference type="ChEBI" id="CHEBI:29108"/>
    </cofactor>
</comment>
<dbReference type="GeneID" id="93537512"/>
<dbReference type="SUPFAM" id="SSF74650">
    <property type="entry name" value="Galactose mutarotase-like"/>
    <property type="match status" value="1"/>
</dbReference>
<dbReference type="Pfam" id="PF02929">
    <property type="entry name" value="Bgal_small_N"/>
    <property type="match status" value="1"/>
</dbReference>
<organism evidence="9 10">
    <name type="scientific">Segatella buccae ATCC 33574</name>
    <dbReference type="NCBI Taxonomy" id="873513"/>
    <lineage>
        <taxon>Bacteria</taxon>
        <taxon>Pseudomonadati</taxon>
        <taxon>Bacteroidota</taxon>
        <taxon>Bacteroidia</taxon>
        <taxon>Bacteroidales</taxon>
        <taxon>Prevotellaceae</taxon>
        <taxon>Segatella</taxon>
    </lineage>
</organism>
<evidence type="ECO:0000256" key="5">
    <source>
        <dbReference type="ARBA" id="ARBA00022801"/>
    </source>
</evidence>
<evidence type="ECO:0000313" key="9">
    <source>
        <dbReference type="EMBL" id="EFU31023.1"/>
    </source>
</evidence>
<evidence type="ECO:0000256" key="1">
    <source>
        <dbReference type="ARBA" id="ARBA00001412"/>
    </source>
</evidence>
<evidence type="ECO:0000256" key="6">
    <source>
        <dbReference type="ARBA" id="ARBA00022837"/>
    </source>
</evidence>
<comment type="caution">
    <text evidence="9">The sequence shown here is derived from an EMBL/GenBank/DDBJ whole genome shotgun (WGS) entry which is preliminary data.</text>
</comment>
<evidence type="ECO:0000256" key="4">
    <source>
        <dbReference type="ARBA" id="ARBA00012756"/>
    </source>
</evidence>
<dbReference type="PANTHER" id="PTHR46323:SF2">
    <property type="entry name" value="BETA-GALACTOSIDASE"/>
    <property type="match status" value="1"/>
</dbReference>
<dbReference type="InterPro" id="IPR011013">
    <property type="entry name" value="Gal_mutarotase_sf_dom"/>
</dbReference>
<dbReference type="RefSeq" id="WP_004341099.1">
    <property type="nucleotide sequence ID" value="NZ_GL586311.1"/>
</dbReference>
<reference evidence="9 10" key="1">
    <citation type="submission" date="2010-10" db="EMBL/GenBank/DDBJ databases">
        <authorList>
            <person name="Muzny D."/>
            <person name="Qin X."/>
            <person name="Deng J."/>
            <person name="Jiang H."/>
            <person name="Liu Y."/>
            <person name="Qu J."/>
            <person name="Song X.-Z."/>
            <person name="Zhang L."/>
            <person name="Thornton R."/>
            <person name="Coyle M."/>
            <person name="Francisco L."/>
            <person name="Jackson L."/>
            <person name="Javaid M."/>
            <person name="Korchina V."/>
            <person name="Kovar C."/>
            <person name="Mata R."/>
            <person name="Mathew T."/>
            <person name="Ngo R."/>
            <person name="Nguyen L."/>
            <person name="Nguyen N."/>
            <person name="Okwuonu G."/>
            <person name="Ongeri F."/>
            <person name="Pham C."/>
            <person name="Simmons D."/>
            <person name="Wilczek-Boney K."/>
            <person name="Hale W."/>
            <person name="Jakkamsetti A."/>
            <person name="Pham P."/>
            <person name="Ruth R."/>
            <person name="San Lucas F."/>
            <person name="Warren J."/>
            <person name="Zhang J."/>
            <person name="Zhao Z."/>
            <person name="Zhou C."/>
            <person name="Zhu D."/>
            <person name="Lee S."/>
            <person name="Bess C."/>
            <person name="Blankenburg K."/>
            <person name="Forbes L."/>
            <person name="Fu Q."/>
            <person name="Gubbala S."/>
            <person name="Hirani K."/>
            <person name="Jayaseelan J.C."/>
            <person name="Lara F."/>
            <person name="Munidasa M."/>
            <person name="Palculict T."/>
            <person name="Patil S."/>
            <person name="Pu L.-L."/>
            <person name="Saada N."/>
            <person name="Tang L."/>
            <person name="Weissenberger G."/>
            <person name="Zhu Y."/>
            <person name="Hemphill L."/>
            <person name="Shang Y."/>
            <person name="Youmans B."/>
            <person name="Ayvaz T."/>
            <person name="Ross M."/>
            <person name="Santibanez J."/>
            <person name="Aqrawi P."/>
            <person name="Gross S."/>
            <person name="Joshi V."/>
            <person name="Fowler G."/>
            <person name="Nazareth L."/>
            <person name="Reid J."/>
            <person name="Worley K."/>
            <person name="Petrosino J."/>
            <person name="Highlander S."/>
            <person name="Gibbs R."/>
        </authorList>
    </citation>
    <scope>NUCLEOTIDE SEQUENCE [LARGE SCALE GENOMIC DNA]</scope>
    <source>
        <strain evidence="9 10">ATCC 33574</strain>
    </source>
</reference>
<evidence type="ECO:0000256" key="7">
    <source>
        <dbReference type="ARBA" id="ARBA00023295"/>
    </source>
</evidence>
<dbReference type="PANTHER" id="PTHR46323">
    <property type="entry name" value="BETA-GALACTOSIDASE"/>
    <property type="match status" value="1"/>
</dbReference>
<name>E6K646_9BACT</name>
<dbReference type="GO" id="GO:0004565">
    <property type="term" value="F:beta-galactosidase activity"/>
    <property type="evidence" value="ECO:0007669"/>
    <property type="project" value="UniProtKB-EC"/>
</dbReference>
<feature type="domain" description="Beta galactosidase small chain/" evidence="8">
    <location>
        <begin position="13"/>
        <end position="79"/>
    </location>
</feature>
<comment type="catalytic activity">
    <reaction evidence="1">
        <text>Hydrolysis of terminal non-reducing beta-D-galactose residues in beta-D-galactosides.</text>
        <dbReference type="EC" id="3.2.1.23"/>
    </reaction>
</comment>
<dbReference type="InterPro" id="IPR004199">
    <property type="entry name" value="B-gal_small/dom_5"/>
</dbReference>
<dbReference type="GO" id="GO:0005990">
    <property type="term" value="P:lactose catabolic process"/>
    <property type="evidence" value="ECO:0007669"/>
    <property type="project" value="TreeGrafter"/>
</dbReference>
<dbReference type="InterPro" id="IPR014718">
    <property type="entry name" value="GH-type_carb-bd"/>
</dbReference>
<dbReference type="EMBL" id="AEPD01000021">
    <property type="protein sequence ID" value="EFU31023.1"/>
    <property type="molecule type" value="Genomic_DNA"/>
</dbReference>
<dbReference type="AlphaFoldDB" id="E6K646"/>
<evidence type="ECO:0000313" key="10">
    <source>
        <dbReference type="Proteomes" id="UP000003112"/>
    </source>
</evidence>
<proteinExistence type="predicted"/>
<dbReference type="eggNOG" id="COG3250">
    <property type="taxonomic scope" value="Bacteria"/>
</dbReference>
<gene>
    <name evidence="9" type="ORF">HMPREF6485_1082</name>
</gene>
<accession>E6K646</accession>
<dbReference type="STRING" id="873513.HMPREF6485_1082"/>
<evidence type="ECO:0000256" key="2">
    <source>
        <dbReference type="ARBA" id="ARBA00001913"/>
    </source>
</evidence>
<dbReference type="HOGENOM" id="CLU_2495257_0_0_10"/>
<comment type="subunit">
    <text evidence="3">Monomer.</text>
</comment>
<keyword evidence="10" id="KW-1185">Reference proteome</keyword>
<dbReference type="GO" id="GO:0030246">
    <property type="term" value="F:carbohydrate binding"/>
    <property type="evidence" value="ECO:0007669"/>
    <property type="project" value="InterPro"/>
</dbReference>
<dbReference type="Gene3D" id="2.70.98.10">
    <property type="match status" value="1"/>
</dbReference>
<dbReference type="GO" id="GO:0009341">
    <property type="term" value="C:beta-galactosidase complex"/>
    <property type="evidence" value="ECO:0007669"/>
    <property type="project" value="InterPro"/>
</dbReference>
<evidence type="ECO:0000259" key="8">
    <source>
        <dbReference type="Pfam" id="PF02929"/>
    </source>
</evidence>
<keyword evidence="5" id="KW-0378">Hydrolase</keyword>
<dbReference type="InterPro" id="IPR050347">
    <property type="entry name" value="Bact_Beta-galactosidase"/>
</dbReference>